<dbReference type="GO" id="GO:0034399">
    <property type="term" value="C:nuclear periphery"/>
    <property type="evidence" value="ECO:0007669"/>
    <property type="project" value="EnsemblFungi"/>
</dbReference>
<feature type="region of interest" description="Disordered" evidence="6">
    <location>
        <begin position="221"/>
        <end position="362"/>
    </location>
</feature>
<dbReference type="GO" id="GO:0005730">
    <property type="term" value="C:nucleolus"/>
    <property type="evidence" value="ECO:0007669"/>
    <property type="project" value="UniProtKB-SubCell"/>
</dbReference>
<evidence type="ECO:0000313" key="7">
    <source>
        <dbReference type="EMBL" id="CAY69828.1"/>
    </source>
</evidence>
<feature type="compositionally biased region" description="Acidic residues" evidence="6">
    <location>
        <begin position="62"/>
        <end position="97"/>
    </location>
</feature>
<keyword evidence="5" id="KW-0539">Nucleus</keyword>
<feature type="region of interest" description="Disordered" evidence="6">
    <location>
        <begin position="1"/>
        <end position="105"/>
    </location>
</feature>
<dbReference type="SMR" id="C4R2V4"/>
<feature type="compositionally biased region" description="Basic and acidic residues" evidence="6">
    <location>
        <begin position="251"/>
        <end position="263"/>
    </location>
</feature>
<dbReference type="GO" id="GO:0006364">
    <property type="term" value="P:rRNA processing"/>
    <property type="evidence" value="ECO:0007669"/>
    <property type="project" value="EnsemblFungi"/>
</dbReference>
<feature type="compositionally biased region" description="Basic residues" evidence="6">
    <location>
        <begin position="295"/>
        <end position="306"/>
    </location>
</feature>
<dbReference type="RefSeq" id="XP_002492108.1">
    <property type="nucleotide sequence ID" value="XM_002492063.1"/>
</dbReference>
<dbReference type="InterPro" id="IPR008610">
    <property type="entry name" value="Ebp2"/>
</dbReference>
<protein>
    <submittedName>
        <fullName evidence="7">Essential protein required for the maturation of 25S rRNA and 60S ribosomal subunit assembly</fullName>
    </submittedName>
</protein>
<dbReference type="OrthoDB" id="443772at2759"/>
<dbReference type="GO" id="GO:0042802">
    <property type="term" value="F:identical protein binding"/>
    <property type="evidence" value="ECO:0007669"/>
    <property type="project" value="EnsemblFungi"/>
</dbReference>
<proteinExistence type="inferred from homology"/>
<dbReference type="AlphaFoldDB" id="C4R2V4"/>
<dbReference type="GO" id="GO:0042273">
    <property type="term" value="P:ribosomal large subunit biogenesis"/>
    <property type="evidence" value="ECO:0007669"/>
    <property type="project" value="EnsemblFungi"/>
</dbReference>
<evidence type="ECO:0000313" key="8">
    <source>
        <dbReference type="Proteomes" id="UP000000314"/>
    </source>
</evidence>
<sequence length="362" mass="41395">MAKRTEKAESSVLSKKEQRKLKKQQEYEEGESEVSSNSSDIEDIEARLDLDRLAQSASEAELSSDDDDDDVFDDATEHLDDDEEAEAGTGEDEEEEKDVPLSDVEFDSDADIVPYTKVTINNQAALKESLARIQLPWDTCKFDEHQSITSDEPTASQVTDIYDDTERELAFYKQAINAVLEGRSKILKLKIPFSRPLDYFAEMIKSDEHMDKLKSKLVEEASEKKAREDARKQRQLKKFGKQVQNETLQSRQKEKKETLDKIKSLKRKRKDQELGDDDFAIALEEAAATNEERHDRHKPNGKRLAKNSKYGQGGMKRFKRKNDAESSADLSEYDRRKGGGPGKSNYAKPRPGKSKRRQNNRH</sequence>
<reference evidence="7 8" key="1">
    <citation type="journal article" date="2009" name="Nat. Biotechnol.">
        <title>Genome sequence of the recombinant protein production host Pichia pastoris.</title>
        <authorList>
            <person name="De Schutter K."/>
            <person name="Lin Y.C."/>
            <person name="Tiels P."/>
            <person name="Van Hecke A."/>
            <person name="Glinka S."/>
            <person name="Weber-Lehmann J."/>
            <person name="Rouze P."/>
            <person name="Van de Peer Y."/>
            <person name="Callewaert N."/>
        </authorList>
    </citation>
    <scope>NUCLEOTIDE SEQUENCE [LARGE SCALE GENOMIC DNA]</scope>
    <source>
        <strain evidence="8">GS115 / ATCC 20864</strain>
    </source>
</reference>
<dbReference type="EMBL" id="FN392320">
    <property type="protein sequence ID" value="CAY69828.1"/>
    <property type="molecule type" value="Genomic_DNA"/>
</dbReference>
<evidence type="ECO:0000256" key="2">
    <source>
        <dbReference type="ARBA" id="ARBA00007336"/>
    </source>
</evidence>
<feature type="compositionally biased region" description="Basic and acidic residues" evidence="6">
    <location>
        <begin position="221"/>
        <end position="232"/>
    </location>
</feature>
<dbReference type="GO" id="GO:0030687">
    <property type="term" value="C:preribosome, large subunit precursor"/>
    <property type="evidence" value="ECO:0007669"/>
    <property type="project" value="EnsemblFungi"/>
</dbReference>
<accession>C4R2V4</accession>
<evidence type="ECO:0000256" key="1">
    <source>
        <dbReference type="ARBA" id="ARBA00004604"/>
    </source>
</evidence>
<dbReference type="KEGG" id="ppa:PAS_chr2-2_0099"/>
<dbReference type="OMA" id="DAHKGRD"/>
<keyword evidence="8" id="KW-1185">Reference proteome</keyword>
<gene>
    <name evidence="7" type="ordered locus">PAS_chr2-2_0099</name>
</gene>
<dbReference type="InParanoid" id="C4R2V4"/>
<evidence type="ECO:0000256" key="3">
    <source>
        <dbReference type="ARBA" id="ARBA00022517"/>
    </source>
</evidence>
<keyword evidence="3" id="KW-0690">Ribosome biogenesis</keyword>
<evidence type="ECO:0000256" key="4">
    <source>
        <dbReference type="ARBA" id="ARBA00023054"/>
    </source>
</evidence>
<comment type="similarity">
    <text evidence="2">Belongs to the EBP2 family.</text>
</comment>
<evidence type="ECO:0000256" key="5">
    <source>
        <dbReference type="ARBA" id="ARBA00023242"/>
    </source>
</evidence>
<dbReference type="GO" id="GO:0000280">
    <property type="term" value="P:nuclear division"/>
    <property type="evidence" value="ECO:0007669"/>
    <property type="project" value="EnsemblFungi"/>
</dbReference>
<dbReference type="HOGENOM" id="CLU_036007_3_1_1"/>
<dbReference type="Proteomes" id="UP000000314">
    <property type="component" value="Chromosome 2"/>
</dbReference>
<dbReference type="eggNOG" id="KOG3080">
    <property type="taxonomic scope" value="Eukaryota"/>
</dbReference>
<dbReference type="PANTHER" id="PTHR13028">
    <property type="entry name" value="RRNA PROCESSING PROTEIN EBNA1-BINDING PROTEIN-RELATED"/>
    <property type="match status" value="1"/>
</dbReference>
<comment type="subcellular location">
    <subcellularLocation>
        <location evidence="1">Nucleus</location>
        <location evidence="1">Nucleolus</location>
    </subcellularLocation>
</comment>
<keyword evidence="4" id="KW-0175">Coiled coil</keyword>
<dbReference type="PANTHER" id="PTHR13028:SF0">
    <property type="entry name" value="RRNA-PROCESSING PROTEIN EBP2-RELATED"/>
    <property type="match status" value="1"/>
</dbReference>
<dbReference type="STRING" id="644223.C4R2V4"/>
<dbReference type="GeneID" id="8199203"/>
<organism evidence="7 8">
    <name type="scientific">Komagataella phaffii (strain GS115 / ATCC 20864)</name>
    <name type="common">Yeast</name>
    <name type="synonym">Pichia pastoris</name>
    <dbReference type="NCBI Taxonomy" id="644223"/>
    <lineage>
        <taxon>Eukaryota</taxon>
        <taxon>Fungi</taxon>
        <taxon>Dikarya</taxon>
        <taxon>Ascomycota</taxon>
        <taxon>Saccharomycotina</taxon>
        <taxon>Pichiomycetes</taxon>
        <taxon>Pichiales</taxon>
        <taxon>Pichiaceae</taxon>
        <taxon>Komagataella</taxon>
    </lineage>
</organism>
<dbReference type="Pfam" id="PF05890">
    <property type="entry name" value="Ebp2"/>
    <property type="match status" value="1"/>
</dbReference>
<evidence type="ECO:0000256" key="6">
    <source>
        <dbReference type="SAM" id="MobiDB-lite"/>
    </source>
</evidence>
<name>C4R2V4_KOMPG</name>
<dbReference type="FunCoup" id="C4R2V4">
    <property type="interactions" value="400"/>
</dbReference>
<feature type="compositionally biased region" description="Basic residues" evidence="6">
    <location>
        <begin position="350"/>
        <end position="362"/>
    </location>
</feature>